<feature type="domain" description="Haem-binding" evidence="2">
    <location>
        <begin position="51"/>
        <end position="160"/>
    </location>
</feature>
<dbReference type="EMBL" id="SHMC01000007">
    <property type="protein sequence ID" value="TAA21904.1"/>
    <property type="molecule type" value="Genomic_DNA"/>
</dbReference>
<reference evidence="3 4" key="1">
    <citation type="submission" date="2019-02" db="EMBL/GenBank/DDBJ databases">
        <title>WGS of Pseudoxanthomonas species novum from clinical isolates.</title>
        <authorList>
            <person name="Bernier A.-M."/>
            <person name="Bernard K."/>
            <person name="Vachon A."/>
        </authorList>
    </citation>
    <scope>NUCLEOTIDE SEQUENCE [LARGE SCALE GENOMIC DNA]</scope>
    <source>
        <strain evidence="3 4">NML171200</strain>
    </source>
</reference>
<evidence type="ECO:0000256" key="1">
    <source>
        <dbReference type="SAM" id="Phobius"/>
    </source>
</evidence>
<keyword evidence="1" id="KW-0472">Membrane</keyword>
<feature type="transmembrane region" description="Helical" evidence="1">
    <location>
        <begin position="12"/>
        <end position="31"/>
    </location>
</feature>
<dbReference type="GO" id="GO:0020037">
    <property type="term" value="F:heme binding"/>
    <property type="evidence" value="ECO:0007669"/>
    <property type="project" value="InterPro"/>
</dbReference>
<gene>
    <name evidence="3" type="ORF">EA660_16240</name>
</gene>
<dbReference type="SUPFAM" id="SSF46626">
    <property type="entry name" value="Cytochrome c"/>
    <property type="match status" value="1"/>
</dbReference>
<evidence type="ECO:0000313" key="4">
    <source>
        <dbReference type="Proteomes" id="UP000292627"/>
    </source>
</evidence>
<dbReference type="GO" id="GO:0009055">
    <property type="term" value="F:electron transfer activity"/>
    <property type="evidence" value="ECO:0007669"/>
    <property type="project" value="InterPro"/>
</dbReference>
<dbReference type="Proteomes" id="UP000292627">
    <property type="component" value="Unassembled WGS sequence"/>
</dbReference>
<evidence type="ECO:0000259" key="2">
    <source>
        <dbReference type="SMART" id="SM01235"/>
    </source>
</evidence>
<proteinExistence type="predicted"/>
<accession>A0A4Q8L606</accession>
<dbReference type="InterPro" id="IPR025992">
    <property type="entry name" value="Haem-bd"/>
</dbReference>
<evidence type="ECO:0000313" key="3">
    <source>
        <dbReference type="EMBL" id="TAA21904.1"/>
    </source>
</evidence>
<comment type="caution">
    <text evidence="3">The sequence shown here is derived from an EMBL/GenBank/DDBJ whole genome shotgun (WGS) entry which is preliminary data.</text>
</comment>
<keyword evidence="1" id="KW-1133">Transmembrane helix</keyword>
<keyword evidence="1" id="KW-0812">Transmembrane</keyword>
<protein>
    <recommendedName>
        <fullName evidence="2">Haem-binding domain-containing protein</fullName>
    </recommendedName>
</protein>
<organism evidence="3 4">
    <name type="scientific">Pseudoxanthomonas winnipegensis</name>
    <dbReference type="NCBI Taxonomy" id="2480810"/>
    <lineage>
        <taxon>Bacteria</taxon>
        <taxon>Pseudomonadati</taxon>
        <taxon>Pseudomonadota</taxon>
        <taxon>Gammaproteobacteria</taxon>
        <taxon>Lysobacterales</taxon>
        <taxon>Lysobacteraceae</taxon>
        <taxon>Pseudoxanthomonas</taxon>
    </lineage>
</organism>
<dbReference type="RefSeq" id="WP_130552508.1">
    <property type="nucleotide sequence ID" value="NZ_SHMC01000007.1"/>
</dbReference>
<dbReference type="SMART" id="SM01235">
    <property type="entry name" value="Haem_bd"/>
    <property type="match status" value="1"/>
</dbReference>
<name>A0A4Q8L606_9GAMM</name>
<sequence length="170" mass="18672">MISLHDASPLVRWMVLAVWLLAAALLVWFGLRWRRGCRTWGLPLIAALLVLVSSLGLALATRVAHQHAAQAQAVARPLSPQEQAVWTIVQTRCQACHSDHATVMPWAAYGLSLDDMGDVERAAAAIHQQVVQTQAMPMGNTTQMTPQEREVIARWYAERATSAPGTKKSD</sequence>
<dbReference type="InterPro" id="IPR036909">
    <property type="entry name" value="Cyt_c-like_dom_sf"/>
</dbReference>
<feature type="transmembrane region" description="Helical" evidence="1">
    <location>
        <begin position="40"/>
        <end position="60"/>
    </location>
</feature>
<dbReference type="OrthoDB" id="9787495at2"/>
<dbReference type="AlphaFoldDB" id="A0A4Q8L606"/>